<accession>A0A5S6QB07</accession>
<sequence length="328" mass="36343">MSTREASTQYASQSEMEKAIVMLSDTCFPSLQTPVIVTVIDRRRRYRTAAAGIPGIFAQQTKRHYCLYEKNMSDGSNSPPECPSYSTPIPPSALDDRCPCFVAALSWFLQEVRNATPFLIESIERVSSRLSWTQPVSAEGAHRTLGCVRCRNHLCRTMGGSPVETGSESLSLSEQSCSELISPLSPVSSSPRSGEHIAQLREEDILVNFVQRQSDHVGTMTSGPISNPSEIIDLTQVDDDEEHSSANAVAEDESLPHLANQGYLDPDDFICLDVCTGDNVAEFAQQTEQPEEVDRNRSSRPTKRKAKEDSPNEVDTTKHARRATKHRR</sequence>
<keyword evidence="2" id="KW-1185">Reference proteome</keyword>
<evidence type="ECO:0000313" key="3">
    <source>
        <dbReference type="WBParaSite" id="TMUE_1000004142.1"/>
    </source>
</evidence>
<evidence type="ECO:0000313" key="2">
    <source>
        <dbReference type="Proteomes" id="UP000046395"/>
    </source>
</evidence>
<name>A0A5S6QB07_TRIMR</name>
<feature type="region of interest" description="Disordered" evidence="1">
    <location>
        <begin position="283"/>
        <end position="328"/>
    </location>
</feature>
<feature type="compositionally biased region" description="Basic and acidic residues" evidence="1">
    <location>
        <begin position="306"/>
        <end position="318"/>
    </location>
</feature>
<reference evidence="3" key="1">
    <citation type="submission" date="2019-12" db="UniProtKB">
        <authorList>
            <consortium name="WormBaseParasite"/>
        </authorList>
    </citation>
    <scope>IDENTIFICATION</scope>
</reference>
<feature type="compositionally biased region" description="Basic residues" evidence="1">
    <location>
        <begin position="319"/>
        <end position="328"/>
    </location>
</feature>
<dbReference type="WBParaSite" id="TMUE_1000004142.1">
    <property type="protein sequence ID" value="TMUE_1000004142.1"/>
    <property type="gene ID" value="WBGene00298870"/>
</dbReference>
<evidence type="ECO:0000256" key="1">
    <source>
        <dbReference type="SAM" id="MobiDB-lite"/>
    </source>
</evidence>
<dbReference type="Proteomes" id="UP000046395">
    <property type="component" value="Unassembled WGS sequence"/>
</dbReference>
<organism evidence="2 3">
    <name type="scientific">Trichuris muris</name>
    <name type="common">Mouse whipworm</name>
    <dbReference type="NCBI Taxonomy" id="70415"/>
    <lineage>
        <taxon>Eukaryota</taxon>
        <taxon>Metazoa</taxon>
        <taxon>Ecdysozoa</taxon>
        <taxon>Nematoda</taxon>
        <taxon>Enoplea</taxon>
        <taxon>Dorylaimia</taxon>
        <taxon>Trichinellida</taxon>
        <taxon>Trichuridae</taxon>
        <taxon>Trichuris</taxon>
    </lineage>
</organism>
<protein>
    <submittedName>
        <fullName evidence="3">Uncharacterized protein</fullName>
    </submittedName>
</protein>
<proteinExistence type="predicted"/>
<dbReference type="AlphaFoldDB" id="A0A5S6QB07"/>